<organism evidence="1 2">
    <name type="scientific">Spirochaeta isovalerica</name>
    <dbReference type="NCBI Taxonomy" id="150"/>
    <lineage>
        <taxon>Bacteria</taxon>
        <taxon>Pseudomonadati</taxon>
        <taxon>Spirochaetota</taxon>
        <taxon>Spirochaetia</taxon>
        <taxon>Spirochaetales</taxon>
        <taxon>Spirochaetaceae</taxon>
        <taxon>Spirochaeta</taxon>
    </lineage>
</organism>
<evidence type="ECO:0000313" key="1">
    <source>
        <dbReference type="EMBL" id="MBB6478791.1"/>
    </source>
</evidence>
<gene>
    <name evidence="1" type="ORF">HNR50_000424</name>
</gene>
<name>A0A841R5Y3_9SPIO</name>
<dbReference type="EMBL" id="JACHGJ010000001">
    <property type="protein sequence ID" value="MBB6478791.1"/>
    <property type="molecule type" value="Genomic_DNA"/>
</dbReference>
<sequence length="230" mass="25404">MKTVTFNTMLIIFISILFITSCGLPSYSVVEAPIKTSTDSETVLVSFAAPSDHSNISGYEVYYKIYPASNETEIKSDREQFNISNSSYTFEFGSKKPLSLGFRRLQYGELSGNTLEPQDVFLSIPLISNDITAPINLQENDELEINFSSTDGRIIINGTTVWYPLRYIKDIDGNLKTFSSNSGDIEGDDDANGVESSTPYSISFVAFSYVSAIISTYQSSVPVFLGTISR</sequence>
<reference evidence="1 2" key="1">
    <citation type="submission" date="2020-08" db="EMBL/GenBank/DDBJ databases">
        <title>Genomic Encyclopedia of Type Strains, Phase IV (KMG-IV): sequencing the most valuable type-strain genomes for metagenomic binning, comparative biology and taxonomic classification.</title>
        <authorList>
            <person name="Goeker M."/>
        </authorList>
    </citation>
    <scope>NUCLEOTIDE SEQUENCE [LARGE SCALE GENOMIC DNA]</scope>
    <source>
        <strain evidence="1 2">DSM 2461</strain>
    </source>
</reference>
<keyword evidence="2" id="KW-1185">Reference proteome</keyword>
<dbReference type="PROSITE" id="PS51257">
    <property type="entry name" value="PROKAR_LIPOPROTEIN"/>
    <property type="match status" value="1"/>
</dbReference>
<protein>
    <submittedName>
        <fullName evidence="1">Uncharacterized protein</fullName>
    </submittedName>
</protein>
<evidence type="ECO:0000313" key="2">
    <source>
        <dbReference type="Proteomes" id="UP000587760"/>
    </source>
</evidence>
<accession>A0A841R5Y3</accession>
<dbReference type="AlphaFoldDB" id="A0A841R5Y3"/>
<proteinExistence type="predicted"/>
<dbReference type="InterPro" id="IPR036116">
    <property type="entry name" value="FN3_sf"/>
</dbReference>
<dbReference type="Proteomes" id="UP000587760">
    <property type="component" value="Unassembled WGS sequence"/>
</dbReference>
<comment type="caution">
    <text evidence="1">The sequence shown here is derived from an EMBL/GenBank/DDBJ whole genome shotgun (WGS) entry which is preliminary data.</text>
</comment>
<dbReference type="RefSeq" id="WP_184743021.1">
    <property type="nucleotide sequence ID" value="NZ_JACHGJ010000001.1"/>
</dbReference>
<dbReference type="SUPFAM" id="SSF49265">
    <property type="entry name" value="Fibronectin type III"/>
    <property type="match status" value="1"/>
</dbReference>